<feature type="domain" description="AP2/ERF" evidence="7">
    <location>
        <begin position="82"/>
        <end position="139"/>
    </location>
</feature>
<dbReference type="FunFam" id="3.30.730.10:FF:000001">
    <property type="entry name" value="Ethylene-responsive transcription factor 2"/>
    <property type="match status" value="1"/>
</dbReference>
<evidence type="ECO:0000256" key="1">
    <source>
        <dbReference type="ARBA" id="ARBA00004123"/>
    </source>
</evidence>
<comment type="subcellular location">
    <subcellularLocation>
        <location evidence="1">Nucleus</location>
    </subcellularLocation>
</comment>
<evidence type="ECO:0000256" key="3">
    <source>
        <dbReference type="ARBA" id="ARBA00023125"/>
    </source>
</evidence>
<dbReference type="InterPro" id="IPR050913">
    <property type="entry name" value="AP2/ERF_ERF"/>
</dbReference>
<dbReference type="InterPro" id="IPR001471">
    <property type="entry name" value="AP2/ERF_dom"/>
</dbReference>
<evidence type="ECO:0000313" key="8">
    <source>
        <dbReference type="EnsemblPlants" id="OGLUM03G38530.1"/>
    </source>
</evidence>
<accession>A0A0D9ZEX4</accession>
<dbReference type="GO" id="GO:0003700">
    <property type="term" value="F:DNA-binding transcription factor activity"/>
    <property type="evidence" value="ECO:0007669"/>
    <property type="project" value="InterPro"/>
</dbReference>
<dbReference type="PANTHER" id="PTHR31194">
    <property type="entry name" value="SHN SHINE , DNA BINDING / TRANSCRIPTION FACTOR"/>
    <property type="match status" value="1"/>
</dbReference>
<dbReference type="Gramene" id="OGLUM03G38530.1">
    <property type="protein sequence ID" value="OGLUM03G38530.1"/>
    <property type="gene ID" value="OGLUM03G38530"/>
</dbReference>
<reference evidence="8" key="1">
    <citation type="submission" date="2015-04" db="UniProtKB">
        <authorList>
            <consortium name="EnsemblPlants"/>
        </authorList>
    </citation>
    <scope>IDENTIFICATION</scope>
</reference>
<dbReference type="InterPro" id="IPR036955">
    <property type="entry name" value="AP2/ERF_dom_sf"/>
</dbReference>
<dbReference type="STRING" id="40148.A0A0D9ZEX4"/>
<name>A0A0D9ZEX4_9ORYZ</name>
<keyword evidence="9" id="KW-1185">Reference proteome</keyword>
<proteinExistence type="predicted"/>
<keyword evidence="5" id="KW-0539">Nucleus</keyword>
<sequence length="242" mass="25571">MGTNPSLHELAAGAAPRGRVVRILVRDADATDSSSSEDEAVAVAQPRPRRRGKVGGGGGGGGGGVKRRVMEAGAGEARPTARFRGVRQRPWGRFAAEIRDPHLRRRLWLGTFDTAEEAAAAYDAASVRLRGSSAATNFASVRCYSLPPELPKPTISPPEAAVRPITLPIGTAKPTLLPRVKEEGESCGGRVKEEASSCEVQVLAAEPMWTMISGKRKKRSGCGTRVRAFHAVSARVEEVGGA</sequence>
<keyword evidence="4" id="KW-0804">Transcription</keyword>
<dbReference type="InterPro" id="IPR016177">
    <property type="entry name" value="DNA-bd_dom_sf"/>
</dbReference>
<keyword evidence="2" id="KW-0805">Transcription regulation</keyword>
<evidence type="ECO:0000256" key="6">
    <source>
        <dbReference type="SAM" id="MobiDB-lite"/>
    </source>
</evidence>
<keyword evidence="3" id="KW-0238">DNA-binding</keyword>
<dbReference type="CDD" id="cd00018">
    <property type="entry name" value="AP2"/>
    <property type="match status" value="1"/>
</dbReference>
<feature type="region of interest" description="Disordered" evidence="6">
    <location>
        <begin position="28"/>
        <end position="67"/>
    </location>
</feature>
<evidence type="ECO:0000313" key="9">
    <source>
        <dbReference type="Proteomes" id="UP000026961"/>
    </source>
</evidence>
<dbReference type="HOGENOM" id="CLU_088373_0_0_1"/>
<dbReference type="Pfam" id="PF00847">
    <property type="entry name" value="AP2"/>
    <property type="match status" value="1"/>
</dbReference>
<reference evidence="8" key="2">
    <citation type="submission" date="2018-05" db="EMBL/GenBank/DDBJ databases">
        <title>OgluRS3 (Oryza glumaepatula Reference Sequence Version 3).</title>
        <authorList>
            <person name="Zhang J."/>
            <person name="Kudrna D."/>
            <person name="Lee S."/>
            <person name="Talag J."/>
            <person name="Welchert J."/>
            <person name="Wing R.A."/>
        </authorList>
    </citation>
    <scope>NUCLEOTIDE SEQUENCE [LARGE SCALE GENOMIC DNA]</scope>
</reference>
<dbReference type="Proteomes" id="UP000026961">
    <property type="component" value="Chromosome 3"/>
</dbReference>
<dbReference type="EnsemblPlants" id="OGLUM03G38530.1">
    <property type="protein sequence ID" value="OGLUM03G38530.1"/>
    <property type="gene ID" value="OGLUM03G38530"/>
</dbReference>
<dbReference type="Gene3D" id="3.30.730.10">
    <property type="entry name" value="AP2/ERF domain"/>
    <property type="match status" value="1"/>
</dbReference>
<evidence type="ECO:0000256" key="5">
    <source>
        <dbReference type="ARBA" id="ARBA00023242"/>
    </source>
</evidence>
<feature type="compositionally biased region" description="Gly residues" evidence="6">
    <location>
        <begin position="54"/>
        <end position="64"/>
    </location>
</feature>
<evidence type="ECO:0000259" key="7">
    <source>
        <dbReference type="PROSITE" id="PS51032"/>
    </source>
</evidence>
<dbReference type="AlphaFoldDB" id="A0A0D9ZEX4"/>
<evidence type="ECO:0000256" key="4">
    <source>
        <dbReference type="ARBA" id="ARBA00023163"/>
    </source>
</evidence>
<dbReference type="GO" id="GO:0005634">
    <property type="term" value="C:nucleus"/>
    <property type="evidence" value="ECO:0007669"/>
    <property type="project" value="UniProtKB-SubCell"/>
</dbReference>
<evidence type="ECO:0000256" key="2">
    <source>
        <dbReference type="ARBA" id="ARBA00023015"/>
    </source>
</evidence>
<dbReference type="eggNOG" id="ENOG502R7AV">
    <property type="taxonomic scope" value="Eukaryota"/>
</dbReference>
<dbReference type="PANTHER" id="PTHR31194:SF75">
    <property type="entry name" value="AP2_ERF DOMAIN-CONTAINING PROTEIN"/>
    <property type="match status" value="1"/>
</dbReference>
<dbReference type="SMART" id="SM00380">
    <property type="entry name" value="AP2"/>
    <property type="match status" value="1"/>
</dbReference>
<protein>
    <recommendedName>
        <fullName evidence="7">AP2/ERF domain-containing protein</fullName>
    </recommendedName>
</protein>
<dbReference type="GO" id="GO:0003677">
    <property type="term" value="F:DNA binding"/>
    <property type="evidence" value="ECO:0007669"/>
    <property type="project" value="UniProtKB-KW"/>
</dbReference>
<organism evidence="8">
    <name type="scientific">Oryza glumipatula</name>
    <dbReference type="NCBI Taxonomy" id="40148"/>
    <lineage>
        <taxon>Eukaryota</taxon>
        <taxon>Viridiplantae</taxon>
        <taxon>Streptophyta</taxon>
        <taxon>Embryophyta</taxon>
        <taxon>Tracheophyta</taxon>
        <taxon>Spermatophyta</taxon>
        <taxon>Magnoliopsida</taxon>
        <taxon>Liliopsida</taxon>
        <taxon>Poales</taxon>
        <taxon>Poaceae</taxon>
        <taxon>BOP clade</taxon>
        <taxon>Oryzoideae</taxon>
        <taxon>Oryzeae</taxon>
        <taxon>Oryzinae</taxon>
        <taxon>Oryza</taxon>
    </lineage>
</organism>
<dbReference type="PRINTS" id="PR00367">
    <property type="entry name" value="ETHRSPELEMNT"/>
</dbReference>
<dbReference type="PROSITE" id="PS51032">
    <property type="entry name" value="AP2_ERF"/>
    <property type="match status" value="1"/>
</dbReference>
<dbReference type="SUPFAM" id="SSF54171">
    <property type="entry name" value="DNA-binding domain"/>
    <property type="match status" value="1"/>
</dbReference>